<evidence type="ECO:0000313" key="3">
    <source>
        <dbReference type="Proteomes" id="UP000314294"/>
    </source>
</evidence>
<feature type="region of interest" description="Disordered" evidence="1">
    <location>
        <begin position="1"/>
        <end position="31"/>
    </location>
</feature>
<evidence type="ECO:0000256" key="1">
    <source>
        <dbReference type="SAM" id="MobiDB-lite"/>
    </source>
</evidence>
<gene>
    <name evidence="2" type="ORF">EYF80_039854</name>
</gene>
<dbReference type="EMBL" id="SRLO01000636">
    <property type="protein sequence ID" value="TNN49917.1"/>
    <property type="molecule type" value="Genomic_DNA"/>
</dbReference>
<dbReference type="Proteomes" id="UP000314294">
    <property type="component" value="Unassembled WGS sequence"/>
</dbReference>
<reference evidence="2 3" key="1">
    <citation type="submission" date="2019-03" db="EMBL/GenBank/DDBJ databases">
        <title>First draft genome of Liparis tanakae, snailfish: a comprehensive survey of snailfish specific genes.</title>
        <authorList>
            <person name="Kim W."/>
            <person name="Song I."/>
            <person name="Jeong J.-H."/>
            <person name="Kim D."/>
            <person name="Kim S."/>
            <person name="Ryu S."/>
            <person name="Song J.Y."/>
            <person name="Lee S.K."/>
        </authorList>
    </citation>
    <scope>NUCLEOTIDE SEQUENCE [LARGE SCALE GENOMIC DNA]</scope>
    <source>
        <tissue evidence="2">Muscle</tissue>
    </source>
</reference>
<comment type="caution">
    <text evidence="2">The sequence shown here is derived from an EMBL/GenBank/DDBJ whole genome shotgun (WGS) entry which is preliminary data.</text>
</comment>
<keyword evidence="3" id="KW-1185">Reference proteome</keyword>
<dbReference type="AlphaFoldDB" id="A0A4Z2G8P7"/>
<proteinExistence type="predicted"/>
<organism evidence="2 3">
    <name type="scientific">Liparis tanakae</name>
    <name type="common">Tanaka's snailfish</name>
    <dbReference type="NCBI Taxonomy" id="230148"/>
    <lineage>
        <taxon>Eukaryota</taxon>
        <taxon>Metazoa</taxon>
        <taxon>Chordata</taxon>
        <taxon>Craniata</taxon>
        <taxon>Vertebrata</taxon>
        <taxon>Euteleostomi</taxon>
        <taxon>Actinopterygii</taxon>
        <taxon>Neopterygii</taxon>
        <taxon>Teleostei</taxon>
        <taxon>Neoteleostei</taxon>
        <taxon>Acanthomorphata</taxon>
        <taxon>Eupercaria</taxon>
        <taxon>Perciformes</taxon>
        <taxon>Cottioidei</taxon>
        <taxon>Cottales</taxon>
        <taxon>Liparidae</taxon>
        <taxon>Liparis</taxon>
    </lineage>
</organism>
<protein>
    <submittedName>
        <fullName evidence="2">Uncharacterized protein</fullName>
    </submittedName>
</protein>
<name>A0A4Z2G8P7_9TELE</name>
<evidence type="ECO:0000313" key="2">
    <source>
        <dbReference type="EMBL" id="TNN49917.1"/>
    </source>
</evidence>
<sequence>MKPRSGALVWASKRENPGPNPGGGEQEGSEGVKTFRLGVRADKHMFLRTEERFRVPIWAKPLARLMNVTCRLSE</sequence>
<accession>A0A4Z2G8P7</accession>